<keyword evidence="4" id="KW-1185">Reference proteome</keyword>
<feature type="transmembrane region" description="Helical" evidence="1">
    <location>
        <begin position="80"/>
        <end position="110"/>
    </location>
</feature>
<reference evidence="3 4" key="1">
    <citation type="journal article" date="2014" name="Antonie Van Leeuwenhoek">
        <title>Roseivivax atlanticus sp. nov., isolated from surface seawater of the Atlantic Ocean.</title>
        <authorList>
            <person name="Li G."/>
            <person name="Lai Q."/>
            <person name="Liu X."/>
            <person name="Sun F."/>
            <person name="Shao Z."/>
        </authorList>
    </citation>
    <scope>NUCLEOTIDE SEQUENCE [LARGE SCALE GENOMIC DNA]</scope>
    <source>
        <strain evidence="3 4">22II-s10s</strain>
    </source>
</reference>
<evidence type="ECO:0000259" key="2">
    <source>
        <dbReference type="Pfam" id="PF07331"/>
    </source>
</evidence>
<feature type="domain" description="DUF1468" evidence="2">
    <location>
        <begin position="9"/>
        <end position="149"/>
    </location>
</feature>
<dbReference type="AlphaFoldDB" id="W4HHW0"/>
<evidence type="ECO:0000313" key="3">
    <source>
        <dbReference type="EMBL" id="ETW11580.1"/>
    </source>
</evidence>
<protein>
    <recommendedName>
        <fullName evidence="2">DUF1468 domain-containing protein</fullName>
    </recommendedName>
</protein>
<keyword evidence="1" id="KW-0812">Transmembrane</keyword>
<accession>W4HHW0</accession>
<feature type="transmembrane region" description="Helical" evidence="1">
    <location>
        <begin position="122"/>
        <end position="144"/>
    </location>
</feature>
<dbReference type="InterPro" id="IPR009936">
    <property type="entry name" value="DUF1468"/>
</dbReference>
<organism evidence="3 4">
    <name type="scientific">Roseivivax marinus</name>
    <dbReference type="NCBI Taxonomy" id="1379903"/>
    <lineage>
        <taxon>Bacteria</taxon>
        <taxon>Pseudomonadati</taxon>
        <taxon>Pseudomonadota</taxon>
        <taxon>Alphaproteobacteria</taxon>
        <taxon>Rhodobacterales</taxon>
        <taxon>Roseobacteraceae</taxon>
        <taxon>Roseivivax</taxon>
    </lineage>
</organism>
<gene>
    <name evidence="3" type="ORF">ATO8_16735</name>
</gene>
<evidence type="ECO:0000256" key="1">
    <source>
        <dbReference type="SAM" id="Phobius"/>
    </source>
</evidence>
<feature type="transmembrane region" description="Helical" evidence="1">
    <location>
        <begin position="6"/>
        <end position="26"/>
    </location>
</feature>
<evidence type="ECO:0000313" key="4">
    <source>
        <dbReference type="Proteomes" id="UP000019063"/>
    </source>
</evidence>
<sequence>MEITMGRIVVAGLTIGICAYLYSLAGDYPRAARRLPQILALCVMGLAAAGIVQAVVQILGERRHAGDPPPLFTAPPREDVVVGLGFVALVAAYIWAIPHAGYLVATPLMLLVPLAVLRPIGWLGIGITLLAVTGGILLIFIWFLNLPIPLIPGD</sequence>
<dbReference type="STRING" id="1379903.ATO8_16735"/>
<dbReference type="Proteomes" id="UP000019063">
    <property type="component" value="Unassembled WGS sequence"/>
</dbReference>
<comment type="caution">
    <text evidence="3">The sequence shown here is derived from an EMBL/GenBank/DDBJ whole genome shotgun (WGS) entry which is preliminary data.</text>
</comment>
<keyword evidence="1" id="KW-1133">Transmembrane helix</keyword>
<dbReference type="eggNOG" id="ENOG5030KZB">
    <property type="taxonomic scope" value="Bacteria"/>
</dbReference>
<dbReference type="EMBL" id="AQQW01000011">
    <property type="protein sequence ID" value="ETW11580.1"/>
    <property type="molecule type" value="Genomic_DNA"/>
</dbReference>
<keyword evidence="1" id="KW-0472">Membrane</keyword>
<proteinExistence type="predicted"/>
<name>W4HHW0_9RHOB</name>
<dbReference type="Pfam" id="PF07331">
    <property type="entry name" value="TctB"/>
    <property type="match status" value="1"/>
</dbReference>
<feature type="transmembrane region" description="Helical" evidence="1">
    <location>
        <begin position="38"/>
        <end position="60"/>
    </location>
</feature>